<keyword evidence="2" id="KW-0418">Kinase</keyword>
<feature type="transmembrane region" description="Helical" evidence="1">
    <location>
        <begin position="44"/>
        <end position="61"/>
    </location>
</feature>
<keyword evidence="2" id="KW-0808">Transferase</keyword>
<gene>
    <name evidence="2" type="ORF">O6P43_018243</name>
</gene>
<name>A0AAD7LTI7_QUISA</name>
<organism evidence="2 3">
    <name type="scientific">Quillaja saponaria</name>
    <name type="common">Soap bark tree</name>
    <dbReference type="NCBI Taxonomy" id="32244"/>
    <lineage>
        <taxon>Eukaryota</taxon>
        <taxon>Viridiplantae</taxon>
        <taxon>Streptophyta</taxon>
        <taxon>Embryophyta</taxon>
        <taxon>Tracheophyta</taxon>
        <taxon>Spermatophyta</taxon>
        <taxon>Magnoliopsida</taxon>
        <taxon>eudicotyledons</taxon>
        <taxon>Gunneridae</taxon>
        <taxon>Pentapetalae</taxon>
        <taxon>rosids</taxon>
        <taxon>fabids</taxon>
        <taxon>Fabales</taxon>
        <taxon>Quillajaceae</taxon>
        <taxon>Quillaja</taxon>
    </lineage>
</organism>
<keyword evidence="1" id="KW-1133">Transmembrane helix</keyword>
<keyword evidence="3" id="KW-1185">Reference proteome</keyword>
<proteinExistence type="predicted"/>
<dbReference type="AlphaFoldDB" id="A0AAD7LTI7"/>
<sequence length="139" mass="15861">MDIKKTYAITEDWQGDPCIPANFSWNGLSCSDDTMPRIIFLEHYIFILQYEIITGVVSIITKLSKSLFPASGLYTRVPNMIQMHMALSALIWTSARIFRTTAIFKNPLRDPYVLLVYAAHPQLQTLVNAIDLLRNLIVL</sequence>
<dbReference type="KEGG" id="qsa:O6P43_018243"/>
<evidence type="ECO:0000313" key="3">
    <source>
        <dbReference type="Proteomes" id="UP001163823"/>
    </source>
</evidence>
<keyword evidence="1" id="KW-0472">Membrane</keyword>
<reference evidence="2" key="1">
    <citation type="journal article" date="2023" name="Science">
        <title>Elucidation of the pathway for biosynthesis of saponin adjuvants from the soapbark tree.</title>
        <authorList>
            <person name="Reed J."/>
            <person name="Orme A."/>
            <person name="El-Demerdash A."/>
            <person name="Owen C."/>
            <person name="Martin L.B.B."/>
            <person name="Misra R.C."/>
            <person name="Kikuchi S."/>
            <person name="Rejzek M."/>
            <person name="Martin A.C."/>
            <person name="Harkess A."/>
            <person name="Leebens-Mack J."/>
            <person name="Louveau T."/>
            <person name="Stephenson M.J."/>
            <person name="Osbourn A."/>
        </authorList>
    </citation>
    <scope>NUCLEOTIDE SEQUENCE</scope>
    <source>
        <strain evidence="2">S10</strain>
    </source>
</reference>
<keyword evidence="1" id="KW-0812">Transmembrane</keyword>
<evidence type="ECO:0000256" key="1">
    <source>
        <dbReference type="SAM" id="Phobius"/>
    </source>
</evidence>
<protein>
    <submittedName>
        <fullName evidence="2">Receptor-like protein kinase family</fullName>
    </submittedName>
</protein>
<dbReference type="Proteomes" id="UP001163823">
    <property type="component" value="Chromosome 7"/>
</dbReference>
<dbReference type="EMBL" id="JARAOO010000007">
    <property type="protein sequence ID" value="KAJ7963106.1"/>
    <property type="molecule type" value="Genomic_DNA"/>
</dbReference>
<comment type="caution">
    <text evidence="2">The sequence shown here is derived from an EMBL/GenBank/DDBJ whole genome shotgun (WGS) entry which is preliminary data.</text>
</comment>
<dbReference type="GO" id="GO:0016301">
    <property type="term" value="F:kinase activity"/>
    <property type="evidence" value="ECO:0007669"/>
    <property type="project" value="UniProtKB-KW"/>
</dbReference>
<evidence type="ECO:0000313" key="2">
    <source>
        <dbReference type="EMBL" id="KAJ7963106.1"/>
    </source>
</evidence>
<feature type="transmembrane region" description="Helical" evidence="1">
    <location>
        <begin position="81"/>
        <end position="98"/>
    </location>
</feature>
<accession>A0AAD7LTI7</accession>
<keyword evidence="2" id="KW-0675">Receptor</keyword>